<dbReference type="Pfam" id="PF02515">
    <property type="entry name" value="CoA_transf_3"/>
    <property type="match status" value="1"/>
</dbReference>
<feature type="non-terminal residue" evidence="2">
    <location>
        <position position="1"/>
    </location>
</feature>
<gene>
    <name evidence="2" type="ORF">CJF43_24480</name>
</gene>
<evidence type="ECO:0000313" key="3">
    <source>
        <dbReference type="Proteomes" id="UP000216113"/>
    </source>
</evidence>
<dbReference type="Gene3D" id="3.30.1540.10">
    <property type="entry name" value="formyl-coa transferase, domain 3"/>
    <property type="match status" value="1"/>
</dbReference>
<dbReference type="InterPro" id="IPR003673">
    <property type="entry name" value="CoA-Trfase_fam_III"/>
</dbReference>
<dbReference type="AlphaFoldDB" id="A0A266LLZ1"/>
<dbReference type="PANTHER" id="PTHR48207">
    <property type="entry name" value="SUCCINATE--HYDROXYMETHYLGLUTARATE COA-TRANSFERASE"/>
    <property type="match status" value="1"/>
</dbReference>
<reference evidence="2 3" key="1">
    <citation type="submission" date="2017-08" db="EMBL/GenBank/DDBJ databases">
        <title>Genomic and metabolic characterisation of spoilage-associated Pseudomonas species.</title>
        <authorList>
            <person name="Stanborough T."/>
            <person name="Fegan N."/>
            <person name="Powell S.M."/>
            <person name="Singh T."/>
            <person name="Tamplin M.L."/>
            <person name="Chandry P.S."/>
        </authorList>
    </citation>
    <scope>NUCLEOTIDE SEQUENCE [LARGE SCALE GENOMIC DNA]</scope>
    <source>
        <strain evidence="2 3">F1820</strain>
    </source>
</reference>
<dbReference type="GO" id="GO:0008410">
    <property type="term" value="F:CoA-transferase activity"/>
    <property type="evidence" value="ECO:0007669"/>
    <property type="project" value="TreeGrafter"/>
</dbReference>
<comment type="caution">
    <text evidence="2">The sequence shown here is derived from an EMBL/GenBank/DDBJ whole genome shotgun (WGS) entry which is preliminary data.</text>
</comment>
<keyword evidence="1 2" id="KW-0808">Transferase</keyword>
<dbReference type="InterPro" id="IPR044855">
    <property type="entry name" value="CoA-Trfase_III_dom3_sf"/>
</dbReference>
<evidence type="ECO:0000256" key="1">
    <source>
        <dbReference type="ARBA" id="ARBA00022679"/>
    </source>
</evidence>
<dbReference type="Proteomes" id="UP000216113">
    <property type="component" value="Unassembled WGS sequence"/>
</dbReference>
<sequence>GGEEGAGPVKVGVALTDILTGLYSTVAILAALAHRQHDGGGQHIDMALLDVQVACLANQAMNYLTTGVAPQRLGNAHPNIVPYQDFPTADGDFILTVGNDSQFRKFAEVAGRPEWADDPRFATNTRRVANRSELVPLIRQATVFKTTAEWVTQLEGVGVPCGPINDLAQVFADPQVQARRLALQLPHALAGLVPQVASPIRLSETPVEYRNAPPLLGEHTRQVLEQVLGLKAGAVEALRQSGVV</sequence>
<dbReference type="InterPro" id="IPR050483">
    <property type="entry name" value="CoA-transferase_III_domain"/>
</dbReference>
<dbReference type="InterPro" id="IPR023606">
    <property type="entry name" value="CoA-Trfase_III_dom_1_sf"/>
</dbReference>
<name>A0A266LLZ1_PSEFR</name>
<dbReference type="Gene3D" id="3.40.50.10540">
    <property type="entry name" value="Crotonobetainyl-coa:carnitine coa-transferase, domain 1"/>
    <property type="match status" value="1"/>
</dbReference>
<accession>A0A266LLZ1</accession>
<proteinExistence type="predicted"/>
<dbReference type="SUPFAM" id="SSF89796">
    <property type="entry name" value="CoA-transferase family III (CaiB/BaiF)"/>
    <property type="match status" value="1"/>
</dbReference>
<dbReference type="RefSeq" id="WP_141232479.1">
    <property type="nucleotide sequence ID" value="NZ_NQKL01000052.1"/>
</dbReference>
<dbReference type="EMBL" id="NQKL01000052">
    <property type="protein sequence ID" value="OZY38660.1"/>
    <property type="molecule type" value="Genomic_DNA"/>
</dbReference>
<protein>
    <submittedName>
        <fullName evidence="2">CoA transferase</fullName>
    </submittedName>
</protein>
<evidence type="ECO:0000313" key="2">
    <source>
        <dbReference type="EMBL" id="OZY38660.1"/>
    </source>
</evidence>
<dbReference type="PANTHER" id="PTHR48207:SF3">
    <property type="entry name" value="SUCCINATE--HYDROXYMETHYLGLUTARATE COA-TRANSFERASE"/>
    <property type="match status" value="1"/>
</dbReference>
<organism evidence="2 3">
    <name type="scientific">Pseudomonas fragi</name>
    <dbReference type="NCBI Taxonomy" id="296"/>
    <lineage>
        <taxon>Bacteria</taxon>
        <taxon>Pseudomonadati</taxon>
        <taxon>Pseudomonadota</taxon>
        <taxon>Gammaproteobacteria</taxon>
        <taxon>Pseudomonadales</taxon>
        <taxon>Pseudomonadaceae</taxon>
        <taxon>Pseudomonas</taxon>
    </lineage>
</organism>